<keyword evidence="1" id="KW-0472">Membrane</keyword>
<dbReference type="PANTHER" id="PTHR28603">
    <property type="entry name" value="TRANSMEMBRANE PROTEIN 243"/>
    <property type="match status" value="1"/>
</dbReference>
<keyword evidence="1" id="KW-1133">Transmembrane helix</keyword>
<dbReference type="PANTHER" id="PTHR28603:SF1">
    <property type="entry name" value="TRANSMEMBRANE PROTEIN 243"/>
    <property type="match status" value="1"/>
</dbReference>
<protein>
    <submittedName>
        <fullName evidence="2">Transmembrane protein 243</fullName>
    </submittedName>
</protein>
<name>A0A8C4RRF9_ERPCA</name>
<reference evidence="2" key="3">
    <citation type="submission" date="2025-09" db="UniProtKB">
        <authorList>
            <consortium name="Ensembl"/>
        </authorList>
    </citation>
    <scope>IDENTIFICATION</scope>
</reference>
<dbReference type="Pfam" id="PF10856">
    <property type="entry name" value="DUF2678"/>
    <property type="match status" value="1"/>
</dbReference>
<dbReference type="Proteomes" id="UP000694620">
    <property type="component" value="Chromosome 1"/>
</dbReference>
<keyword evidence="3" id="KW-1185">Reference proteome</keyword>
<dbReference type="Ensembl" id="ENSECRT00000006599.1">
    <property type="protein sequence ID" value="ENSECRP00000006495.1"/>
    <property type="gene ID" value="ENSECRG00000004333.1"/>
</dbReference>
<dbReference type="GeneTree" id="ENSGT00390000010221"/>
<accession>A0A8C4RRF9</accession>
<feature type="transmembrane region" description="Helical" evidence="1">
    <location>
        <begin position="45"/>
        <end position="65"/>
    </location>
</feature>
<evidence type="ECO:0000313" key="3">
    <source>
        <dbReference type="Proteomes" id="UP000694620"/>
    </source>
</evidence>
<gene>
    <name evidence="2" type="primary">TMEM243</name>
</gene>
<evidence type="ECO:0000313" key="2">
    <source>
        <dbReference type="Ensembl" id="ENSECRP00000006495.1"/>
    </source>
</evidence>
<proteinExistence type="predicted"/>
<keyword evidence="1" id="KW-0812">Transmembrane</keyword>
<dbReference type="InterPro" id="IPR022564">
    <property type="entry name" value="DUF2678"/>
</dbReference>
<evidence type="ECO:0000256" key="1">
    <source>
        <dbReference type="SAM" id="Phobius"/>
    </source>
</evidence>
<reference evidence="2" key="2">
    <citation type="submission" date="2025-08" db="UniProtKB">
        <authorList>
            <consortium name="Ensembl"/>
        </authorList>
    </citation>
    <scope>IDENTIFICATION</scope>
</reference>
<sequence length="101" mass="11605">MKYTIIFAAPEFPFIATLVFFGVSVQVTVISAMVFPQIPPRPVNIFFAICIIMICISVIILIFWYRQGNLEPKFRILIYYILISIINLCVCANLYIHEVGK</sequence>
<feature type="transmembrane region" description="Helical" evidence="1">
    <location>
        <begin position="12"/>
        <end position="33"/>
    </location>
</feature>
<reference evidence="2" key="1">
    <citation type="submission" date="2021-06" db="EMBL/GenBank/DDBJ databases">
        <authorList>
            <consortium name="Wellcome Sanger Institute Data Sharing"/>
        </authorList>
    </citation>
    <scope>NUCLEOTIDE SEQUENCE [LARGE SCALE GENOMIC DNA]</scope>
</reference>
<dbReference type="AlphaFoldDB" id="A0A8C4RRF9"/>
<feature type="transmembrane region" description="Helical" evidence="1">
    <location>
        <begin position="77"/>
        <end position="96"/>
    </location>
</feature>
<organism evidence="2 3">
    <name type="scientific">Erpetoichthys calabaricus</name>
    <name type="common">Rope fish</name>
    <name type="synonym">Calamoichthys calabaricus</name>
    <dbReference type="NCBI Taxonomy" id="27687"/>
    <lineage>
        <taxon>Eukaryota</taxon>
        <taxon>Metazoa</taxon>
        <taxon>Chordata</taxon>
        <taxon>Craniata</taxon>
        <taxon>Vertebrata</taxon>
        <taxon>Euteleostomi</taxon>
        <taxon>Actinopterygii</taxon>
        <taxon>Polypteriformes</taxon>
        <taxon>Polypteridae</taxon>
        <taxon>Erpetoichthys</taxon>
    </lineage>
</organism>